<dbReference type="HOGENOM" id="CLU_1356591_0_0_1"/>
<proteinExistence type="predicted"/>
<evidence type="ECO:0000313" key="3">
    <source>
        <dbReference type="Proteomes" id="UP000026962"/>
    </source>
</evidence>
<dbReference type="AlphaFoldDB" id="A0A0E0KQ51"/>
<accession>A0A0E0KQ51</accession>
<feature type="region of interest" description="Disordered" evidence="1">
    <location>
        <begin position="50"/>
        <end position="74"/>
    </location>
</feature>
<keyword evidence="3" id="KW-1185">Reference proteome</keyword>
<reference evidence="2" key="1">
    <citation type="submission" date="2015-04" db="UniProtKB">
        <authorList>
            <consortium name="EnsemblPlants"/>
        </authorList>
    </citation>
    <scope>IDENTIFICATION</scope>
</reference>
<dbReference type="EnsemblPlants" id="OPUNC04G09390.1">
    <property type="protein sequence ID" value="OPUNC04G09390.1"/>
    <property type="gene ID" value="OPUNC04G09390"/>
</dbReference>
<evidence type="ECO:0000313" key="2">
    <source>
        <dbReference type="EnsemblPlants" id="OPUNC04G09390.1"/>
    </source>
</evidence>
<sequence>MEPSIPADAAETAASDAWSDQSLTVPHNPGPCCTLLLLLLHLYTPCKNCEPSPRSRRQKRESWQPATATSNEDRGEEQRYYRYIHQTTRKQTLIDIHTHVVVQVHALHGYRIMLWISSANVTGRAVMLVAGWMDWIWGGGVVQCNAAIIAEICSCLHSMQHPKKCCAMYGRSYRKGRPMRRRPARCPTALYTVHSSRLLRLC</sequence>
<protein>
    <submittedName>
        <fullName evidence="2">Uncharacterized protein</fullName>
    </submittedName>
</protein>
<dbReference type="Proteomes" id="UP000026962">
    <property type="component" value="Chromosome 4"/>
</dbReference>
<reference evidence="2" key="2">
    <citation type="submission" date="2018-05" db="EMBL/GenBank/DDBJ databases">
        <title>OpunRS2 (Oryza punctata Reference Sequence Version 2).</title>
        <authorList>
            <person name="Zhang J."/>
            <person name="Kudrna D."/>
            <person name="Lee S."/>
            <person name="Talag J."/>
            <person name="Welchert J."/>
            <person name="Wing R.A."/>
        </authorList>
    </citation>
    <scope>NUCLEOTIDE SEQUENCE [LARGE SCALE GENOMIC DNA]</scope>
</reference>
<dbReference type="Gramene" id="OPUNC04G09390.1">
    <property type="protein sequence ID" value="OPUNC04G09390.1"/>
    <property type="gene ID" value="OPUNC04G09390"/>
</dbReference>
<name>A0A0E0KQ51_ORYPU</name>
<evidence type="ECO:0000256" key="1">
    <source>
        <dbReference type="SAM" id="MobiDB-lite"/>
    </source>
</evidence>
<organism evidence="2">
    <name type="scientific">Oryza punctata</name>
    <name type="common">Red rice</name>
    <dbReference type="NCBI Taxonomy" id="4537"/>
    <lineage>
        <taxon>Eukaryota</taxon>
        <taxon>Viridiplantae</taxon>
        <taxon>Streptophyta</taxon>
        <taxon>Embryophyta</taxon>
        <taxon>Tracheophyta</taxon>
        <taxon>Spermatophyta</taxon>
        <taxon>Magnoliopsida</taxon>
        <taxon>Liliopsida</taxon>
        <taxon>Poales</taxon>
        <taxon>Poaceae</taxon>
        <taxon>BOP clade</taxon>
        <taxon>Oryzoideae</taxon>
        <taxon>Oryzeae</taxon>
        <taxon>Oryzinae</taxon>
        <taxon>Oryza</taxon>
    </lineage>
</organism>